<organism evidence="1">
    <name type="scientific">Marseillevirus LCMAC101</name>
    <dbReference type="NCBI Taxonomy" id="2506602"/>
    <lineage>
        <taxon>Viruses</taxon>
        <taxon>Varidnaviria</taxon>
        <taxon>Bamfordvirae</taxon>
        <taxon>Nucleocytoviricota</taxon>
        <taxon>Megaviricetes</taxon>
        <taxon>Pimascovirales</taxon>
        <taxon>Pimascovirales incertae sedis</taxon>
        <taxon>Marseilleviridae</taxon>
    </lineage>
</organism>
<gene>
    <name evidence="1" type="ORF">LCMAC101_00180</name>
</gene>
<sequence length="171" mass="19348">MGEVDISQFNAKTLQYLASLAIPIEKDPVLSYTDPKEQANERGVPILSTWFVNDRMNRSELIVGIKVPPIMLPCQLCGLSVPPIEINQPEIIFETPIFSEVLDECGYTPHIKTKSRSKKTPEFLIVTLPDSLIEECGSWWKFVNSSEEFTIIPGALKIKYNIVNIMEIVHE</sequence>
<evidence type="ECO:0000313" key="1">
    <source>
        <dbReference type="EMBL" id="QBK85431.1"/>
    </source>
</evidence>
<name>A0A481YQF1_9VIRU</name>
<protein>
    <submittedName>
        <fullName evidence="1">Uncharacterized protein</fullName>
    </submittedName>
</protein>
<dbReference type="EMBL" id="MK500327">
    <property type="protein sequence ID" value="QBK85431.1"/>
    <property type="molecule type" value="Genomic_DNA"/>
</dbReference>
<proteinExistence type="predicted"/>
<accession>A0A481YQF1</accession>
<reference evidence="1" key="1">
    <citation type="journal article" date="2019" name="MBio">
        <title>Virus Genomes from Deep Sea Sediments Expand the Ocean Megavirome and Support Independent Origins of Viral Gigantism.</title>
        <authorList>
            <person name="Backstrom D."/>
            <person name="Yutin N."/>
            <person name="Jorgensen S.L."/>
            <person name="Dharamshi J."/>
            <person name="Homa F."/>
            <person name="Zaremba-Niedwiedzka K."/>
            <person name="Spang A."/>
            <person name="Wolf Y.I."/>
            <person name="Koonin E.V."/>
            <person name="Ettema T.J."/>
        </authorList>
    </citation>
    <scope>NUCLEOTIDE SEQUENCE</scope>
</reference>